<dbReference type="AlphaFoldDB" id="A0A0G1Q644"/>
<dbReference type="SMART" id="SM00388">
    <property type="entry name" value="HisKA"/>
    <property type="match status" value="1"/>
</dbReference>
<comment type="caution">
    <text evidence="15">The sequence shown here is derived from an EMBL/GenBank/DDBJ whole genome shotgun (WGS) entry which is preliminary data.</text>
</comment>
<feature type="transmembrane region" description="Helical" evidence="13">
    <location>
        <begin position="70"/>
        <end position="90"/>
    </location>
</feature>
<feature type="transmembrane region" description="Helical" evidence="13">
    <location>
        <begin position="33"/>
        <end position="50"/>
    </location>
</feature>
<keyword evidence="4" id="KW-1003">Cell membrane</keyword>
<evidence type="ECO:0000256" key="8">
    <source>
        <dbReference type="ARBA" id="ARBA00022777"/>
    </source>
</evidence>
<evidence type="ECO:0000256" key="6">
    <source>
        <dbReference type="ARBA" id="ARBA00022679"/>
    </source>
</evidence>
<name>A0A0G1Q644_9BACT</name>
<dbReference type="InterPro" id="IPR031621">
    <property type="entry name" value="HisKA_7TM"/>
</dbReference>
<dbReference type="CDD" id="cd00075">
    <property type="entry name" value="HATPase"/>
    <property type="match status" value="1"/>
</dbReference>
<feature type="domain" description="Histidine kinase" evidence="14">
    <location>
        <begin position="310"/>
        <end position="529"/>
    </location>
</feature>
<keyword evidence="8 15" id="KW-0418">Kinase</keyword>
<dbReference type="PATRIC" id="fig|1619050.3.peg.581"/>
<dbReference type="Gene3D" id="3.30.565.10">
    <property type="entry name" value="Histidine kinase-like ATPase, C-terminal domain"/>
    <property type="match status" value="1"/>
</dbReference>
<keyword evidence="5" id="KW-0597">Phosphoprotein</keyword>
<dbReference type="InterPro" id="IPR005467">
    <property type="entry name" value="His_kinase_dom"/>
</dbReference>
<feature type="transmembrane region" description="Helical" evidence="13">
    <location>
        <begin position="169"/>
        <end position="188"/>
    </location>
</feature>
<dbReference type="GO" id="GO:0009927">
    <property type="term" value="F:histidine phosphotransfer kinase activity"/>
    <property type="evidence" value="ECO:0007669"/>
    <property type="project" value="TreeGrafter"/>
</dbReference>
<dbReference type="GO" id="GO:0000155">
    <property type="term" value="F:phosphorelay sensor kinase activity"/>
    <property type="evidence" value="ECO:0007669"/>
    <property type="project" value="InterPro"/>
</dbReference>
<dbReference type="InterPro" id="IPR036097">
    <property type="entry name" value="HisK_dim/P_sf"/>
</dbReference>
<comment type="catalytic activity">
    <reaction evidence="1">
        <text>ATP + protein L-histidine = ADP + protein N-phospho-L-histidine.</text>
        <dbReference type="EC" id="2.7.13.3"/>
    </reaction>
</comment>
<evidence type="ECO:0000256" key="13">
    <source>
        <dbReference type="SAM" id="Phobius"/>
    </source>
</evidence>
<comment type="subcellular location">
    <subcellularLocation>
        <location evidence="2">Cell membrane</location>
    </subcellularLocation>
</comment>
<dbReference type="InterPro" id="IPR003594">
    <property type="entry name" value="HATPase_dom"/>
</dbReference>
<evidence type="ECO:0000256" key="9">
    <source>
        <dbReference type="ARBA" id="ARBA00022840"/>
    </source>
</evidence>
<feature type="coiled-coil region" evidence="12">
    <location>
        <begin position="273"/>
        <end position="303"/>
    </location>
</feature>
<keyword evidence="9" id="KW-0067">ATP-binding</keyword>
<evidence type="ECO:0000256" key="4">
    <source>
        <dbReference type="ARBA" id="ARBA00022475"/>
    </source>
</evidence>
<dbReference type="SUPFAM" id="SSF55874">
    <property type="entry name" value="ATPase domain of HSP90 chaperone/DNA topoisomerase II/histidine kinase"/>
    <property type="match status" value="1"/>
</dbReference>
<dbReference type="Pfam" id="PF00512">
    <property type="entry name" value="HisKA"/>
    <property type="match status" value="1"/>
</dbReference>
<proteinExistence type="predicted"/>
<dbReference type="Proteomes" id="UP000034911">
    <property type="component" value="Unassembled WGS sequence"/>
</dbReference>
<feature type="transmembrane region" description="Helical" evidence="13">
    <location>
        <begin position="6"/>
        <end position="26"/>
    </location>
</feature>
<dbReference type="PROSITE" id="PS50109">
    <property type="entry name" value="HIS_KIN"/>
    <property type="match status" value="1"/>
</dbReference>
<evidence type="ECO:0000256" key="7">
    <source>
        <dbReference type="ARBA" id="ARBA00022741"/>
    </source>
</evidence>
<evidence type="ECO:0000256" key="12">
    <source>
        <dbReference type="SAM" id="Coils"/>
    </source>
</evidence>
<dbReference type="PANTHER" id="PTHR43047">
    <property type="entry name" value="TWO-COMPONENT HISTIDINE PROTEIN KINASE"/>
    <property type="match status" value="1"/>
</dbReference>
<keyword evidence="13" id="KW-0812">Transmembrane</keyword>
<sequence>MDIISTYSLLPLISSVVVVVLGFFVWLKRPRDILAILFFLYCFTIALWLFGTFRLFNAVADEDAIFWDRIIYIGVNFIPIFLYHFGLIYCGITRQRVMLIIGYLLAFLFLPLTQSSFFVDGLFRYPWGVHTRAQFFHQPFLIYFFTFFIAFFVNLLLHYRRASQERKMQVRPVLIGFLILDFIGPLAFLPAYGISVYPVIFLSAIPFVLLLAYAIIRHNALDMKTISAEVFVTFIAIIFSAELFFARTTLEFLLRIAALAALVSFSVLLVRGVKNEVRRREEIQQLAKDLQEANARLTELDHVKSEFLSIAAHQLRTPLSVIKGYTSMMQEGDYGRVPKEMKPILDNVYNSNEHLIHLVDDFLDISRIESGRTKYDFKPLDVSAVVADVANELSTRAKEKGLSVEIKKCEELPMVIADAEKIRHVIYNFVDNAIKYSPKGSIVVACAFSKEEVQCTVTDTGIGMDETDRENLFQKFYRGRNVQGIEVNGTGLGLFVCKKFIEAHQGRIWVESAGPCKGSIFGFALLRNSSLSQGTHSL</sequence>
<gene>
    <name evidence="15" type="ORF">UX20_C0029G0003</name>
</gene>
<evidence type="ECO:0000256" key="2">
    <source>
        <dbReference type="ARBA" id="ARBA00004236"/>
    </source>
</evidence>
<keyword evidence="12" id="KW-0175">Coiled coil</keyword>
<keyword evidence="11 13" id="KW-0472">Membrane</keyword>
<dbReference type="STRING" id="1619050.UX20_C0029G0003"/>
<dbReference type="PRINTS" id="PR00344">
    <property type="entry name" value="BCTRLSENSOR"/>
</dbReference>
<dbReference type="PANTHER" id="PTHR43047:SF72">
    <property type="entry name" value="OSMOSENSING HISTIDINE PROTEIN KINASE SLN1"/>
    <property type="match status" value="1"/>
</dbReference>
<dbReference type="EC" id="2.7.13.3" evidence="3"/>
<feature type="transmembrane region" description="Helical" evidence="13">
    <location>
        <begin position="252"/>
        <end position="270"/>
    </location>
</feature>
<dbReference type="InterPro" id="IPR036890">
    <property type="entry name" value="HATPase_C_sf"/>
</dbReference>
<evidence type="ECO:0000256" key="10">
    <source>
        <dbReference type="ARBA" id="ARBA00023012"/>
    </source>
</evidence>
<evidence type="ECO:0000313" key="16">
    <source>
        <dbReference type="Proteomes" id="UP000034911"/>
    </source>
</evidence>
<evidence type="ECO:0000256" key="1">
    <source>
        <dbReference type="ARBA" id="ARBA00000085"/>
    </source>
</evidence>
<organism evidence="15 16">
    <name type="scientific">Candidatus Magasanikbacteria bacterium GW2011_GWC2_45_8</name>
    <dbReference type="NCBI Taxonomy" id="1619050"/>
    <lineage>
        <taxon>Bacteria</taxon>
        <taxon>Candidatus Magasanikiibacteriota</taxon>
    </lineage>
</organism>
<dbReference type="CDD" id="cd00082">
    <property type="entry name" value="HisKA"/>
    <property type="match status" value="1"/>
</dbReference>
<feature type="transmembrane region" description="Helical" evidence="13">
    <location>
        <begin position="139"/>
        <end position="157"/>
    </location>
</feature>
<dbReference type="FunFam" id="3.30.565.10:FF:000023">
    <property type="entry name" value="PAS domain-containing sensor histidine kinase"/>
    <property type="match status" value="1"/>
</dbReference>
<dbReference type="Gene3D" id="1.10.287.130">
    <property type="match status" value="1"/>
</dbReference>
<keyword evidence="7" id="KW-0547">Nucleotide-binding</keyword>
<dbReference type="Pfam" id="PF02518">
    <property type="entry name" value="HATPase_c"/>
    <property type="match status" value="1"/>
</dbReference>
<reference evidence="15 16" key="1">
    <citation type="journal article" date="2015" name="Nature">
        <title>rRNA introns, odd ribosomes, and small enigmatic genomes across a large radiation of phyla.</title>
        <authorList>
            <person name="Brown C.T."/>
            <person name="Hug L.A."/>
            <person name="Thomas B.C."/>
            <person name="Sharon I."/>
            <person name="Castelle C.J."/>
            <person name="Singh A."/>
            <person name="Wilkins M.J."/>
            <person name="Williams K.H."/>
            <person name="Banfield J.F."/>
        </authorList>
    </citation>
    <scope>NUCLEOTIDE SEQUENCE [LARGE SCALE GENOMIC DNA]</scope>
</reference>
<dbReference type="GO" id="GO:0005524">
    <property type="term" value="F:ATP binding"/>
    <property type="evidence" value="ECO:0007669"/>
    <property type="project" value="UniProtKB-KW"/>
</dbReference>
<dbReference type="EMBL" id="LCLH01000029">
    <property type="protein sequence ID" value="KKU13178.1"/>
    <property type="molecule type" value="Genomic_DNA"/>
</dbReference>
<keyword evidence="10" id="KW-0902">Two-component regulatory system</keyword>
<dbReference type="GO" id="GO:0005886">
    <property type="term" value="C:plasma membrane"/>
    <property type="evidence" value="ECO:0007669"/>
    <property type="project" value="UniProtKB-SubCell"/>
</dbReference>
<evidence type="ECO:0000256" key="5">
    <source>
        <dbReference type="ARBA" id="ARBA00022553"/>
    </source>
</evidence>
<dbReference type="SUPFAM" id="SSF47384">
    <property type="entry name" value="Homodimeric domain of signal transducing histidine kinase"/>
    <property type="match status" value="1"/>
</dbReference>
<dbReference type="InterPro" id="IPR004358">
    <property type="entry name" value="Sig_transdc_His_kin-like_C"/>
</dbReference>
<feature type="transmembrane region" description="Helical" evidence="13">
    <location>
        <begin position="194"/>
        <end position="216"/>
    </location>
</feature>
<dbReference type="InterPro" id="IPR003661">
    <property type="entry name" value="HisK_dim/P_dom"/>
</dbReference>
<evidence type="ECO:0000256" key="11">
    <source>
        <dbReference type="ARBA" id="ARBA00023136"/>
    </source>
</evidence>
<accession>A0A0G1Q644</accession>
<evidence type="ECO:0000313" key="15">
    <source>
        <dbReference type="EMBL" id="KKU13178.1"/>
    </source>
</evidence>
<keyword evidence="13" id="KW-1133">Transmembrane helix</keyword>
<feature type="transmembrane region" description="Helical" evidence="13">
    <location>
        <begin position="97"/>
        <end position="119"/>
    </location>
</feature>
<protein>
    <recommendedName>
        <fullName evidence="3">histidine kinase</fullName>
        <ecNumber evidence="3">2.7.13.3</ecNumber>
    </recommendedName>
</protein>
<evidence type="ECO:0000256" key="3">
    <source>
        <dbReference type="ARBA" id="ARBA00012438"/>
    </source>
</evidence>
<keyword evidence="6" id="KW-0808">Transferase</keyword>
<dbReference type="Pfam" id="PF16927">
    <property type="entry name" value="HisKA_7TM"/>
    <property type="match status" value="1"/>
</dbReference>
<evidence type="ECO:0000259" key="14">
    <source>
        <dbReference type="PROSITE" id="PS50109"/>
    </source>
</evidence>
<dbReference type="SMART" id="SM00387">
    <property type="entry name" value="HATPase_c"/>
    <property type="match status" value="1"/>
</dbReference>
<feature type="transmembrane region" description="Helical" evidence="13">
    <location>
        <begin position="228"/>
        <end position="246"/>
    </location>
</feature>